<dbReference type="SMART" id="SM00327">
    <property type="entry name" value="VWA"/>
    <property type="match status" value="1"/>
</dbReference>
<keyword evidence="5" id="KW-1185">Reference proteome</keyword>
<gene>
    <name evidence="4" type="ORF">SAMN04489867_1790</name>
</gene>
<dbReference type="AlphaFoldDB" id="A0A1H0QZV5"/>
<dbReference type="Pfam" id="PF00092">
    <property type="entry name" value="VWA"/>
    <property type="match status" value="1"/>
</dbReference>
<name>A0A1H0QZV5_9MICO</name>
<dbReference type="InterPro" id="IPR002035">
    <property type="entry name" value="VWF_A"/>
</dbReference>
<dbReference type="PANTHER" id="PTHR10579:SF43">
    <property type="entry name" value="ZINC FINGER (C3HC4-TYPE RING FINGER) FAMILY PROTEIN"/>
    <property type="match status" value="1"/>
</dbReference>
<dbReference type="STRING" id="443156.SAMN04489867_1790"/>
<proteinExistence type="predicted"/>
<evidence type="ECO:0000256" key="2">
    <source>
        <dbReference type="SAM" id="SignalP"/>
    </source>
</evidence>
<keyword evidence="2" id="KW-0732">Signal</keyword>
<feature type="region of interest" description="Disordered" evidence="1">
    <location>
        <begin position="27"/>
        <end position="103"/>
    </location>
</feature>
<sequence>MAAPRVRRVVSTVAVAALLAATVAACGGGGSDGASAERNRNGSTYGGKANGSNGNGNNGSGRPQQVQPGPNGGQYVSPDEPMPPDDDRTSREPVMTDPREDALSTFALDIDTGSYTRFRDAVNQGSSAVASEVRTEEFVNYFEQGYATPREGLDVSIDAAALPFRAGHRLVRVGVSSAAADSETRRDADLVLVVDCSGSMSQDNKMETTKSALHILTGSLRSSDRVAMVCYSTEAAVALEPTRASDRRAIDRAIDSLHPQASTNAEAGLSLGYDLAQSMHGEGRMSRVILVSDGVANVGATGPGQILERISTQARAGTSLISVGVGIADYNDHLLEQLADRGDGWHVYIDDATEAERVFATGLTGSLVVAGRDAKAQVEFDPAQVKGYRLLGYENRDVADQDFRNDAVDGGEVFAGHTTTALYDVELRNGAGDGSFVTATVRYQDDRGRPVERTRQLRDSECARRLDQASPRLRQDLVVAMLADHLTDGPWSGWVSADTLREEAAALPDLLDGDNDVAELARLVDQATT</sequence>
<dbReference type="Pfam" id="PF12034">
    <property type="entry name" value="YfbK_C"/>
    <property type="match status" value="1"/>
</dbReference>
<dbReference type="RefSeq" id="WP_172829379.1">
    <property type="nucleotide sequence ID" value="NZ_LT629711.1"/>
</dbReference>
<dbReference type="PROSITE" id="PS51257">
    <property type="entry name" value="PROKAR_LIPOPROTEIN"/>
    <property type="match status" value="1"/>
</dbReference>
<evidence type="ECO:0000313" key="5">
    <source>
        <dbReference type="Proteomes" id="UP000199077"/>
    </source>
</evidence>
<dbReference type="PROSITE" id="PS50234">
    <property type="entry name" value="VWFA"/>
    <property type="match status" value="1"/>
</dbReference>
<evidence type="ECO:0000256" key="1">
    <source>
        <dbReference type="SAM" id="MobiDB-lite"/>
    </source>
</evidence>
<dbReference type="InterPro" id="IPR051266">
    <property type="entry name" value="CLCR"/>
</dbReference>
<feature type="compositionally biased region" description="Gly residues" evidence="1">
    <location>
        <begin position="44"/>
        <end position="59"/>
    </location>
</feature>
<feature type="signal peptide" evidence="2">
    <location>
        <begin position="1"/>
        <end position="25"/>
    </location>
</feature>
<dbReference type="SUPFAM" id="SSF53300">
    <property type="entry name" value="vWA-like"/>
    <property type="match status" value="1"/>
</dbReference>
<dbReference type="InterPro" id="IPR021908">
    <property type="entry name" value="YfbK_C"/>
</dbReference>
<dbReference type="InterPro" id="IPR036465">
    <property type="entry name" value="vWFA_dom_sf"/>
</dbReference>
<feature type="chain" id="PRO_5038400656" evidence="2">
    <location>
        <begin position="26"/>
        <end position="529"/>
    </location>
</feature>
<dbReference type="InterPro" id="IPR022156">
    <property type="entry name" value="Uncharacterised_YfbK_N"/>
</dbReference>
<dbReference type="Proteomes" id="UP000199077">
    <property type="component" value="Chromosome I"/>
</dbReference>
<dbReference type="Pfam" id="PF12450">
    <property type="entry name" value="vWF_A"/>
    <property type="match status" value="1"/>
</dbReference>
<accession>A0A1H0QZV5</accession>
<evidence type="ECO:0000313" key="4">
    <source>
        <dbReference type="EMBL" id="SDP22680.1"/>
    </source>
</evidence>
<dbReference type="PANTHER" id="PTHR10579">
    <property type="entry name" value="CALCIUM-ACTIVATED CHLORIDE CHANNEL REGULATOR"/>
    <property type="match status" value="1"/>
</dbReference>
<reference evidence="5" key="1">
    <citation type="submission" date="2016-10" db="EMBL/GenBank/DDBJ databases">
        <authorList>
            <person name="Varghese N."/>
            <person name="Submissions S."/>
        </authorList>
    </citation>
    <scope>NUCLEOTIDE SEQUENCE [LARGE SCALE GENOMIC DNA]</scope>
    <source>
        <strain evidence="5">DSM 22329</strain>
    </source>
</reference>
<protein>
    <submittedName>
        <fullName evidence="4">Ca-activated chloride channel family protein</fullName>
    </submittedName>
</protein>
<feature type="compositionally biased region" description="Low complexity" evidence="1">
    <location>
        <begin position="60"/>
        <end position="69"/>
    </location>
</feature>
<dbReference type="EMBL" id="LT629711">
    <property type="protein sequence ID" value="SDP22680.1"/>
    <property type="molecule type" value="Genomic_DNA"/>
</dbReference>
<organism evidence="4 5">
    <name type="scientific">Pedococcus dokdonensis</name>
    <dbReference type="NCBI Taxonomy" id="443156"/>
    <lineage>
        <taxon>Bacteria</taxon>
        <taxon>Bacillati</taxon>
        <taxon>Actinomycetota</taxon>
        <taxon>Actinomycetes</taxon>
        <taxon>Micrococcales</taxon>
        <taxon>Intrasporangiaceae</taxon>
        <taxon>Pedococcus</taxon>
    </lineage>
</organism>
<evidence type="ECO:0000259" key="3">
    <source>
        <dbReference type="PROSITE" id="PS50234"/>
    </source>
</evidence>
<dbReference type="Gene3D" id="3.40.50.410">
    <property type="entry name" value="von Willebrand factor, type A domain"/>
    <property type="match status" value="1"/>
</dbReference>
<feature type="domain" description="VWFA" evidence="3">
    <location>
        <begin position="189"/>
        <end position="367"/>
    </location>
</feature>